<dbReference type="Proteomes" id="UP000515160">
    <property type="component" value="Chromosome 3"/>
</dbReference>
<dbReference type="FunFam" id="3.30.40.10:FF:000719">
    <property type="entry name" value="Uncharacterized protein, isoform C"/>
    <property type="match status" value="1"/>
</dbReference>
<feature type="region of interest" description="Disordered" evidence="5">
    <location>
        <begin position="232"/>
        <end position="286"/>
    </location>
</feature>
<dbReference type="InterPro" id="IPR013083">
    <property type="entry name" value="Znf_RING/FYVE/PHD"/>
</dbReference>
<gene>
    <name evidence="8" type="primary">LOC117567648</name>
</gene>
<protein>
    <submittedName>
        <fullName evidence="8">Uncharacterized protein CG5098 isoform X1</fullName>
    </submittedName>
</protein>
<feature type="compositionally biased region" description="Basic residues" evidence="5">
    <location>
        <begin position="944"/>
        <end position="959"/>
    </location>
</feature>
<dbReference type="PANTHER" id="PTHR14955">
    <property type="entry name" value="RETINOIC ACID INDUCED 1/TRANSCRIPTION FACTOR 20"/>
    <property type="match status" value="1"/>
</dbReference>
<evidence type="ECO:0000256" key="3">
    <source>
        <dbReference type="ARBA" id="ARBA00022771"/>
    </source>
</evidence>
<keyword evidence="2" id="KW-0479">Metal-binding</keyword>
<feature type="compositionally biased region" description="Low complexity" evidence="5">
    <location>
        <begin position="570"/>
        <end position="583"/>
    </location>
</feature>
<reference evidence="8" key="1">
    <citation type="submission" date="2025-08" db="UniProtKB">
        <authorList>
            <consortium name="RefSeq"/>
        </authorList>
    </citation>
    <scope>IDENTIFICATION</scope>
    <source>
        <strain evidence="8">15112-1751.03</strain>
        <tissue evidence="8">Whole Adult</tissue>
    </source>
</reference>
<feature type="compositionally biased region" description="Low complexity" evidence="5">
    <location>
        <begin position="849"/>
        <end position="863"/>
    </location>
</feature>
<dbReference type="InterPro" id="IPR052440">
    <property type="entry name" value="Trans_Reg/Chrom_Remod"/>
</dbReference>
<feature type="compositionally biased region" description="Polar residues" evidence="5">
    <location>
        <begin position="251"/>
        <end position="260"/>
    </location>
</feature>
<keyword evidence="7" id="KW-1185">Reference proteome</keyword>
<feature type="compositionally biased region" description="Low complexity" evidence="5">
    <location>
        <begin position="911"/>
        <end position="943"/>
    </location>
</feature>
<dbReference type="InterPro" id="IPR034732">
    <property type="entry name" value="EPHD"/>
</dbReference>
<dbReference type="Gene3D" id="3.30.40.10">
    <property type="entry name" value="Zinc/RING finger domain, C3HC4 (zinc finger)"/>
    <property type="match status" value="1"/>
</dbReference>
<feature type="compositionally biased region" description="Low complexity" evidence="5">
    <location>
        <begin position="67"/>
        <end position="80"/>
    </location>
</feature>
<feature type="region of interest" description="Disordered" evidence="5">
    <location>
        <begin position="416"/>
        <end position="516"/>
    </location>
</feature>
<dbReference type="RefSeq" id="XP_034103647.1">
    <property type="nucleotide sequence ID" value="XM_034247756.2"/>
</dbReference>
<feature type="compositionally biased region" description="Polar residues" evidence="5">
    <location>
        <begin position="90"/>
        <end position="100"/>
    </location>
</feature>
<dbReference type="Pfam" id="PF13771">
    <property type="entry name" value="zf-HC5HC2H"/>
    <property type="match status" value="1"/>
</dbReference>
<feature type="region of interest" description="Disordered" evidence="5">
    <location>
        <begin position="530"/>
        <end position="714"/>
    </location>
</feature>
<feature type="compositionally biased region" description="Low complexity" evidence="5">
    <location>
        <begin position="782"/>
        <end position="796"/>
    </location>
</feature>
<dbReference type="GeneID" id="117567648"/>
<dbReference type="PANTHER" id="PTHR14955:SF4">
    <property type="entry name" value="PHD-TYPE DOMAIN-CONTAINING PROTEIN"/>
    <property type="match status" value="1"/>
</dbReference>
<feature type="region of interest" description="Disordered" evidence="5">
    <location>
        <begin position="1023"/>
        <end position="1060"/>
    </location>
</feature>
<dbReference type="GO" id="GO:0006357">
    <property type="term" value="P:regulation of transcription by RNA polymerase II"/>
    <property type="evidence" value="ECO:0007669"/>
    <property type="project" value="TreeGrafter"/>
</dbReference>
<feature type="compositionally biased region" description="Polar residues" evidence="5">
    <location>
        <begin position="14"/>
        <end position="23"/>
    </location>
</feature>
<evidence type="ECO:0000256" key="2">
    <source>
        <dbReference type="ARBA" id="ARBA00022723"/>
    </source>
</evidence>
<evidence type="ECO:0000256" key="5">
    <source>
        <dbReference type="SAM" id="MobiDB-lite"/>
    </source>
</evidence>
<feature type="compositionally biased region" description="Low complexity" evidence="5">
    <location>
        <begin position="149"/>
        <end position="188"/>
    </location>
</feature>
<feature type="compositionally biased region" description="Polar residues" evidence="5">
    <location>
        <begin position="660"/>
        <end position="671"/>
    </location>
</feature>
<feature type="compositionally biased region" description="Low complexity" evidence="5">
    <location>
        <begin position="623"/>
        <end position="650"/>
    </location>
</feature>
<feature type="region of interest" description="Disordered" evidence="5">
    <location>
        <begin position="770"/>
        <end position="804"/>
    </location>
</feature>
<evidence type="ECO:0000256" key="4">
    <source>
        <dbReference type="ARBA" id="ARBA00022833"/>
    </source>
</evidence>
<dbReference type="PROSITE" id="PS51805">
    <property type="entry name" value="EPHD"/>
    <property type="match status" value="1"/>
</dbReference>
<evidence type="ECO:0000256" key="1">
    <source>
        <dbReference type="ARBA" id="ARBA00022553"/>
    </source>
</evidence>
<feature type="compositionally biased region" description="Basic residues" evidence="5">
    <location>
        <begin position="881"/>
        <end position="890"/>
    </location>
</feature>
<feature type="region of interest" description="Disordered" evidence="5">
    <location>
        <begin position="132"/>
        <end position="197"/>
    </location>
</feature>
<organism evidence="7 8">
    <name type="scientific">Drosophila albomicans</name>
    <name type="common">Fruit fly</name>
    <dbReference type="NCBI Taxonomy" id="7291"/>
    <lineage>
        <taxon>Eukaryota</taxon>
        <taxon>Metazoa</taxon>
        <taxon>Ecdysozoa</taxon>
        <taxon>Arthropoda</taxon>
        <taxon>Hexapoda</taxon>
        <taxon>Insecta</taxon>
        <taxon>Pterygota</taxon>
        <taxon>Neoptera</taxon>
        <taxon>Endopterygota</taxon>
        <taxon>Diptera</taxon>
        <taxon>Brachycera</taxon>
        <taxon>Muscomorpha</taxon>
        <taxon>Ephydroidea</taxon>
        <taxon>Drosophilidae</taxon>
        <taxon>Drosophila</taxon>
    </lineage>
</organism>
<proteinExistence type="predicted"/>
<feature type="domain" description="PHD-type" evidence="6">
    <location>
        <begin position="1177"/>
        <end position="1287"/>
    </location>
</feature>
<sequence length="1330" mass="143785">MSNNNHPHAHLSQAAAQNPSWNPLQLDHHHQMNPLLAPPYSGTLPFDSMDLSLQSSRSAAPTLKAGQQQQQQSQQQQQQSHLHAPPSYPTIHNLTTNTPAGAQPGHLGEGHLPASASPASAASKYLNANGAGSAADCESLLPPPPNTPPNNNNSNHSSNNNNNSSSSNNNSGSSTNNSSSSNSGGNNNVPPPHYMQNRDENFKLTQLKNMQKNSELTGKDCGYVSGGASGKLGTHSLQQQQHIAKKPSPLRNYQQQQPYNMTPPPPANMKYNGPQTPPTPQSPLDYNQLHLHHQLHANVASYAPHQTQQSQHNMQQPEQQQQQQHLHYAPPTTHHNQHLAPPPPPPSHHQFQPQAQSQAQQQPQSLHQQLTPQHTPQMHSRSTPLTQLNLDMSKHKPNADETQDEAQTIITDLSTTATYRGNNNAPPATSTDDKQQQLVEAPESPYMTTSNEESLESNSNSSNSRKRRKRKASQVMRLTPSENVKRQRTPSPTHSNSCSPKRSPAKSGSDANEFQPFGMATNKEQKLHDLPQENGRGVSPPVVAAAENSNSSSMYNDADNPKTKKQRQALLQRNLTEQQQQQHQQRRLSPNGEQLSAHETLPASTVAIKEPSNDSKMPPPSPQSNSSSSSSSSSSAGTHSSHSSQTSEAQPSKRHDTEPQQDNNKVITDTPASPALVEQGNIDARPAVSVHDDEDEVQSPAGAKQSPPTTTVAAAVTPNVTANADPSHFNEVEDKLEEMFAGIEDEEPASETPSVQATAVATHHDLSAQLAQTKALAEDKPVVSTPPTVATTTPTATPTPTPELRPMATKAAMKSTLPSPIHSPAALAEVKQAKEPSLSPQPSANNIVARAPPTRSLPPRRLSMGMDPSLLRFTFEEQAKPKKTPGRKKQQPPQAEMETVQLDSDDDKPSTSAAAAAALAARKLSEATAAAKAVNTKANNNSNAKKKKKTTAAKSKKPTGKNAGKPNGKKGAGGRKPFSTDEDSTPAPNRESSNGGGATAADLRFKSPFILIKPDGTISIKNTHNAEDVNEKQTKKKQTKAPHERKNLRGMHSSTLSNRYDADTTDSSWICVFCKRGPHKLGLGDLFGPYLVSIDCDEYRCALQMPAGTQDVDGLFVSKRKRTDMVKMQERNLPVVPATLANIMQAPKITMHKRKRKQTHESAHSYSDDQNESQCSSQDPLDCSHEAKFVETFRGMSKTSEHGYEIWLHEDCAVWANDIQLIGAHINGLDAAVWDSTRYQCVHCAQPGASVCCFERACKAPAHVPCARSANWSLSEENRKVFCELHTPDKAGAATTAPGKTLGATPVPLAMPQMEAAVPAPAIFNINSLP</sequence>
<keyword evidence="4" id="KW-0862">Zinc</keyword>
<feature type="compositionally biased region" description="Polar residues" evidence="5">
    <location>
        <begin position="489"/>
        <end position="500"/>
    </location>
</feature>
<feature type="region of interest" description="Disordered" evidence="5">
    <location>
        <begin position="1150"/>
        <end position="1179"/>
    </location>
</feature>
<evidence type="ECO:0000313" key="7">
    <source>
        <dbReference type="Proteomes" id="UP000515160"/>
    </source>
</evidence>
<accession>A0A6P8Y4M6</accession>
<dbReference type="GO" id="GO:0008270">
    <property type="term" value="F:zinc ion binding"/>
    <property type="evidence" value="ECO:0007669"/>
    <property type="project" value="UniProtKB-KW"/>
</dbReference>
<keyword evidence="3" id="KW-0863">Zinc-finger</keyword>
<feature type="compositionally biased region" description="Low complexity" evidence="5">
    <location>
        <begin position="450"/>
        <end position="463"/>
    </location>
</feature>
<evidence type="ECO:0000259" key="6">
    <source>
        <dbReference type="PROSITE" id="PS51805"/>
    </source>
</evidence>
<feature type="compositionally biased region" description="Low complexity" evidence="5">
    <location>
        <begin position="306"/>
        <end position="324"/>
    </location>
</feature>
<feature type="compositionally biased region" description="Polar residues" evidence="5">
    <location>
        <begin position="416"/>
        <end position="430"/>
    </location>
</feature>
<feature type="region of interest" description="Disordered" evidence="5">
    <location>
        <begin position="1"/>
        <end position="119"/>
    </location>
</feature>
<feature type="compositionally biased region" description="Basic and acidic residues" evidence="5">
    <location>
        <begin position="1024"/>
        <end position="1033"/>
    </location>
</feature>
<dbReference type="OrthoDB" id="10029243at2759"/>
<feature type="compositionally biased region" description="Low complexity" evidence="5">
    <location>
        <begin position="348"/>
        <end position="374"/>
    </location>
</feature>
<name>A0A6P8Y4M6_DROAB</name>
<evidence type="ECO:0000313" key="8">
    <source>
        <dbReference type="RefSeq" id="XP_034103647.1"/>
    </source>
</evidence>
<feature type="region of interest" description="Disordered" evidence="5">
    <location>
        <begin position="303"/>
        <end position="382"/>
    </location>
</feature>
<keyword evidence="1" id="KW-0597">Phosphoprotein</keyword>
<feature type="region of interest" description="Disordered" evidence="5">
    <location>
        <begin position="829"/>
        <end position="1000"/>
    </location>
</feature>
<dbReference type="GO" id="GO:0005634">
    <property type="term" value="C:nucleus"/>
    <property type="evidence" value="ECO:0007669"/>
    <property type="project" value="TreeGrafter"/>
</dbReference>